<proteinExistence type="predicted"/>
<feature type="compositionally biased region" description="Acidic residues" evidence="1">
    <location>
        <begin position="184"/>
        <end position="198"/>
    </location>
</feature>
<feature type="region of interest" description="Disordered" evidence="1">
    <location>
        <begin position="87"/>
        <end position="117"/>
    </location>
</feature>
<feature type="region of interest" description="Disordered" evidence="1">
    <location>
        <begin position="168"/>
        <end position="198"/>
    </location>
</feature>
<accession>A0A0H2SEZ1</accession>
<evidence type="ECO:0000313" key="3">
    <source>
        <dbReference type="Proteomes" id="UP000053477"/>
    </source>
</evidence>
<feature type="compositionally biased region" description="Polar residues" evidence="1">
    <location>
        <begin position="42"/>
        <end position="63"/>
    </location>
</feature>
<keyword evidence="3" id="KW-1185">Reference proteome</keyword>
<protein>
    <submittedName>
        <fullName evidence="2">Uncharacterized protein</fullName>
    </submittedName>
</protein>
<reference evidence="2 3" key="1">
    <citation type="submission" date="2015-04" db="EMBL/GenBank/DDBJ databases">
        <title>Complete genome sequence of Schizopora paradoxa KUC8140, a cosmopolitan wood degrader in East Asia.</title>
        <authorList>
            <consortium name="DOE Joint Genome Institute"/>
            <person name="Min B."/>
            <person name="Park H."/>
            <person name="Jang Y."/>
            <person name="Kim J.-J."/>
            <person name="Kim K.H."/>
            <person name="Pangilinan J."/>
            <person name="Lipzen A."/>
            <person name="Riley R."/>
            <person name="Grigoriev I.V."/>
            <person name="Spatafora J.W."/>
            <person name="Choi I.-G."/>
        </authorList>
    </citation>
    <scope>NUCLEOTIDE SEQUENCE [LARGE SCALE GENOMIC DNA]</scope>
    <source>
        <strain evidence="2 3">KUC8140</strain>
    </source>
</reference>
<dbReference type="Proteomes" id="UP000053477">
    <property type="component" value="Unassembled WGS sequence"/>
</dbReference>
<sequence length="198" mass="22096">MAASPLARQRTLSKAIQAIRYWACYAVLASLSTHKYRRKLSMTSSPGSTMELNQCGDSATGEFSDSYKELRPEEVRKFEEEFLRPQTEAARRTGPLAVTPRDNPSSGASTSSFVNTGTMNVNITDDEFIRSELTSASNDENKQMGQNLERKINPSLEKADLASTLQNYDGNIEHTRQHRRISDTDGDGLDDEYYGPLC</sequence>
<feature type="compositionally biased region" description="Basic and acidic residues" evidence="1">
    <location>
        <begin position="171"/>
        <end position="183"/>
    </location>
</feature>
<organism evidence="2 3">
    <name type="scientific">Schizopora paradoxa</name>
    <dbReference type="NCBI Taxonomy" id="27342"/>
    <lineage>
        <taxon>Eukaryota</taxon>
        <taxon>Fungi</taxon>
        <taxon>Dikarya</taxon>
        <taxon>Basidiomycota</taxon>
        <taxon>Agaricomycotina</taxon>
        <taxon>Agaricomycetes</taxon>
        <taxon>Hymenochaetales</taxon>
        <taxon>Schizoporaceae</taxon>
        <taxon>Schizopora</taxon>
    </lineage>
</organism>
<dbReference type="EMBL" id="KQ085883">
    <property type="protein sequence ID" value="KLO20298.1"/>
    <property type="molecule type" value="Genomic_DNA"/>
</dbReference>
<dbReference type="InParanoid" id="A0A0H2SEZ1"/>
<name>A0A0H2SEZ1_9AGAM</name>
<dbReference type="AlphaFoldDB" id="A0A0H2SEZ1"/>
<feature type="compositionally biased region" description="Polar residues" evidence="1">
    <location>
        <begin position="102"/>
        <end position="117"/>
    </location>
</feature>
<feature type="region of interest" description="Disordered" evidence="1">
    <location>
        <begin position="42"/>
        <end position="67"/>
    </location>
</feature>
<evidence type="ECO:0000256" key="1">
    <source>
        <dbReference type="SAM" id="MobiDB-lite"/>
    </source>
</evidence>
<evidence type="ECO:0000313" key="2">
    <source>
        <dbReference type="EMBL" id="KLO20298.1"/>
    </source>
</evidence>
<gene>
    <name evidence="2" type="ORF">SCHPADRAFT_924079</name>
</gene>